<dbReference type="SMART" id="SM00342">
    <property type="entry name" value="HTH_ARAC"/>
    <property type="match status" value="1"/>
</dbReference>
<dbReference type="PROSITE" id="PS01124">
    <property type="entry name" value="HTH_ARAC_FAMILY_2"/>
    <property type="match status" value="1"/>
</dbReference>
<dbReference type="PANTHER" id="PTHR46796">
    <property type="entry name" value="HTH-TYPE TRANSCRIPTIONAL ACTIVATOR RHAS-RELATED"/>
    <property type="match status" value="1"/>
</dbReference>
<reference evidence="6" key="1">
    <citation type="journal article" date="2019" name="Int. J. Syst. Evol. Microbiol.">
        <title>The Global Catalogue of Microorganisms (GCM) 10K type strain sequencing project: providing services to taxonomists for standard genome sequencing and annotation.</title>
        <authorList>
            <consortium name="The Broad Institute Genomics Platform"/>
            <consortium name="The Broad Institute Genome Sequencing Center for Infectious Disease"/>
            <person name="Wu L."/>
            <person name="Ma J."/>
        </authorList>
    </citation>
    <scope>NUCLEOTIDE SEQUENCE [LARGE SCALE GENOMIC DNA]</scope>
    <source>
        <strain evidence="6">JCM 17441</strain>
    </source>
</reference>
<dbReference type="EMBL" id="BAABAT010000051">
    <property type="protein sequence ID" value="GAA4262328.1"/>
    <property type="molecule type" value="Genomic_DNA"/>
</dbReference>
<keyword evidence="3" id="KW-0804">Transcription</keyword>
<keyword evidence="1" id="KW-0805">Transcription regulation</keyword>
<dbReference type="Gene3D" id="1.10.10.60">
    <property type="entry name" value="Homeodomain-like"/>
    <property type="match status" value="2"/>
</dbReference>
<feature type="domain" description="HTH araC/xylS-type" evidence="4">
    <location>
        <begin position="167"/>
        <end position="264"/>
    </location>
</feature>
<accession>A0ABP8DRH3</accession>
<dbReference type="Proteomes" id="UP001500620">
    <property type="component" value="Unassembled WGS sequence"/>
</dbReference>
<dbReference type="SUPFAM" id="SSF46689">
    <property type="entry name" value="Homeodomain-like"/>
    <property type="match status" value="2"/>
</dbReference>
<dbReference type="InterPro" id="IPR037923">
    <property type="entry name" value="HTH-like"/>
</dbReference>
<comment type="caution">
    <text evidence="5">The sequence shown here is derived from an EMBL/GenBank/DDBJ whole genome shotgun (WGS) entry which is preliminary data.</text>
</comment>
<protein>
    <submittedName>
        <fullName evidence="5">AraC family transcriptional regulator</fullName>
    </submittedName>
</protein>
<evidence type="ECO:0000259" key="4">
    <source>
        <dbReference type="PROSITE" id="PS01124"/>
    </source>
</evidence>
<evidence type="ECO:0000256" key="3">
    <source>
        <dbReference type="ARBA" id="ARBA00023163"/>
    </source>
</evidence>
<proteinExistence type="predicted"/>
<gene>
    <name evidence="5" type="ORF">GCM10022255_098550</name>
</gene>
<name>A0ABP8DRH3_9ACTN</name>
<evidence type="ECO:0000313" key="5">
    <source>
        <dbReference type="EMBL" id="GAA4262328.1"/>
    </source>
</evidence>
<dbReference type="RefSeq" id="WP_345139770.1">
    <property type="nucleotide sequence ID" value="NZ_BAABAT010000051.1"/>
</dbReference>
<evidence type="ECO:0000256" key="2">
    <source>
        <dbReference type="ARBA" id="ARBA00023125"/>
    </source>
</evidence>
<dbReference type="InterPro" id="IPR050204">
    <property type="entry name" value="AraC_XylS_family_regulators"/>
</dbReference>
<keyword evidence="2" id="KW-0238">DNA-binding</keyword>
<evidence type="ECO:0000256" key="1">
    <source>
        <dbReference type="ARBA" id="ARBA00023015"/>
    </source>
</evidence>
<dbReference type="SUPFAM" id="SSF51215">
    <property type="entry name" value="Regulatory protein AraC"/>
    <property type="match status" value="1"/>
</dbReference>
<keyword evidence="6" id="KW-1185">Reference proteome</keyword>
<dbReference type="InterPro" id="IPR003313">
    <property type="entry name" value="AraC-bd"/>
</dbReference>
<sequence length="274" mass="30283">MASELVTAWRPRVPGVAEVFHAHFVDHAYPLHVHDAWTLLIVDDGAIRFDLDRHHRGAAGAASVTILPPDVPHDGRAATHHGFRKRVVYLDAAVLPPSLSGAAVDRPGFDDVVLRLRIHQLHQALHRPGDELEAESRLALIRSRLREHLDRHYLGEDAVPQPRRLADGLRDLLDARTATGITLKEAGALLGSHPGHLVRAFTTAFGLPPHRYLMSRRIEQARRLLLAGRRPADVAAEVGFHDQAHLHRHFRRHVGATPGAYAAQGGVPNRLPSM</sequence>
<organism evidence="5 6">
    <name type="scientific">Dactylosporangium darangshiense</name>
    <dbReference type="NCBI Taxonomy" id="579108"/>
    <lineage>
        <taxon>Bacteria</taxon>
        <taxon>Bacillati</taxon>
        <taxon>Actinomycetota</taxon>
        <taxon>Actinomycetes</taxon>
        <taxon>Micromonosporales</taxon>
        <taxon>Micromonosporaceae</taxon>
        <taxon>Dactylosporangium</taxon>
    </lineage>
</organism>
<dbReference type="InterPro" id="IPR018060">
    <property type="entry name" value="HTH_AraC"/>
</dbReference>
<dbReference type="PANTHER" id="PTHR46796:SF2">
    <property type="entry name" value="TRANSCRIPTIONAL REGULATORY PROTEIN"/>
    <property type="match status" value="1"/>
</dbReference>
<dbReference type="Pfam" id="PF12833">
    <property type="entry name" value="HTH_18"/>
    <property type="match status" value="1"/>
</dbReference>
<dbReference type="InterPro" id="IPR009057">
    <property type="entry name" value="Homeodomain-like_sf"/>
</dbReference>
<evidence type="ECO:0000313" key="6">
    <source>
        <dbReference type="Proteomes" id="UP001500620"/>
    </source>
</evidence>
<dbReference type="Pfam" id="PF02311">
    <property type="entry name" value="AraC_binding"/>
    <property type="match status" value="1"/>
</dbReference>